<proteinExistence type="predicted"/>
<gene>
    <name evidence="2" type="ORF">TSUD_289140</name>
</gene>
<reference evidence="3" key="1">
    <citation type="journal article" date="2017" name="Front. Plant Sci.">
        <title>Climate Clever Clovers: New Paradigm to Reduce the Environmental Footprint of Ruminants by Breeding Low Methanogenic Forages Utilizing Haplotype Variation.</title>
        <authorList>
            <person name="Kaur P."/>
            <person name="Appels R."/>
            <person name="Bayer P.E."/>
            <person name="Keeble-Gagnere G."/>
            <person name="Wang J."/>
            <person name="Hirakawa H."/>
            <person name="Shirasawa K."/>
            <person name="Vercoe P."/>
            <person name="Stefanova K."/>
            <person name="Durmic Z."/>
            <person name="Nichols P."/>
            <person name="Revell C."/>
            <person name="Isobe S.N."/>
            <person name="Edwards D."/>
            <person name="Erskine W."/>
        </authorList>
    </citation>
    <scope>NUCLEOTIDE SEQUENCE [LARGE SCALE GENOMIC DNA]</scope>
    <source>
        <strain evidence="3">cv. Daliak</strain>
    </source>
</reference>
<evidence type="ECO:0000313" key="2">
    <source>
        <dbReference type="EMBL" id="GAU26809.1"/>
    </source>
</evidence>
<dbReference type="EMBL" id="DF973342">
    <property type="protein sequence ID" value="GAU26809.1"/>
    <property type="molecule type" value="Genomic_DNA"/>
</dbReference>
<accession>A0A2Z6N5L0</accession>
<dbReference type="OrthoDB" id="410307at2759"/>
<dbReference type="AlphaFoldDB" id="A0A2Z6N5L0"/>
<evidence type="ECO:0000313" key="3">
    <source>
        <dbReference type="Proteomes" id="UP000242715"/>
    </source>
</evidence>
<evidence type="ECO:0000256" key="1">
    <source>
        <dbReference type="SAM" id="MobiDB-lite"/>
    </source>
</evidence>
<feature type="compositionally biased region" description="Polar residues" evidence="1">
    <location>
        <begin position="38"/>
        <end position="59"/>
    </location>
</feature>
<protein>
    <submittedName>
        <fullName evidence="2">Uncharacterized protein</fullName>
    </submittedName>
</protein>
<keyword evidence="3" id="KW-1185">Reference proteome</keyword>
<organism evidence="2 3">
    <name type="scientific">Trifolium subterraneum</name>
    <name type="common">Subterranean clover</name>
    <dbReference type="NCBI Taxonomy" id="3900"/>
    <lineage>
        <taxon>Eukaryota</taxon>
        <taxon>Viridiplantae</taxon>
        <taxon>Streptophyta</taxon>
        <taxon>Embryophyta</taxon>
        <taxon>Tracheophyta</taxon>
        <taxon>Spermatophyta</taxon>
        <taxon>Magnoliopsida</taxon>
        <taxon>eudicotyledons</taxon>
        <taxon>Gunneridae</taxon>
        <taxon>Pentapetalae</taxon>
        <taxon>rosids</taxon>
        <taxon>fabids</taxon>
        <taxon>Fabales</taxon>
        <taxon>Fabaceae</taxon>
        <taxon>Papilionoideae</taxon>
        <taxon>50 kb inversion clade</taxon>
        <taxon>NPAAA clade</taxon>
        <taxon>Hologalegina</taxon>
        <taxon>IRL clade</taxon>
        <taxon>Trifolieae</taxon>
        <taxon>Trifolium</taxon>
    </lineage>
</organism>
<name>A0A2Z6N5L0_TRISU</name>
<feature type="compositionally biased region" description="Polar residues" evidence="1">
    <location>
        <begin position="7"/>
        <end position="20"/>
    </location>
</feature>
<feature type="region of interest" description="Disordered" evidence="1">
    <location>
        <begin position="1"/>
        <end position="60"/>
    </location>
</feature>
<dbReference type="Proteomes" id="UP000242715">
    <property type="component" value="Unassembled WGS sequence"/>
</dbReference>
<sequence>MGRQSARPGSSTCSPNSRNVQKPAEVSEAEHSAVRRLTISQPASSQPHCSHANSNTISEWSPLDDGIEVVLPNVSGRNPTREEVEANIVGTLNQRTTRRLPVFDAICKDQ</sequence>